<dbReference type="Gene3D" id="3.40.720.10">
    <property type="entry name" value="Alkaline Phosphatase, subunit A"/>
    <property type="match status" value="2"/>
</dbReference>
<feature type="signal peptide" evidence="9">
    <location>
        <begin position="1"/>
        <end position="30"/>
    </location>
</feature>
<evidence type="ECO:0000256" key="5">
    <source>
        <dbReference type="ARBA" id="ARBA00022801"/>
    </source>
</evidence>
<gene>
    <name evidence="11" type="ORF">ACEZDB_14465</name>
</gene>
<keyword evidence="6" id="KW-0843">Virulence</keyword>
<dbReference type="Pfam" id="PF05506">
    <property type="entry name" value="PLipase_C_C"/>
    <property type="match status" value="2"/>
</dbReference>
<dbReference type="Pfam" id="PF04185">
    <property type="entry name" value="Phosphoesterase"/>
    <property type="match status" value="1"/>
</dbReference>
<evidence type="ECO:0000256" key="2">
    <source>
        <dbReference type="ARBA" id="ARBA00009717"/>
    </source>
</evidence>
<feature type="domain" description="Bacterial phospholipase C C-terminal" evidence="10">
    <location>
        <begin position="592"/>
        <end position="671"/>
    </location>
</feature>
<dbReference type="PROSITE" id="PS51318">
    <property type="entry name" value="TAT"/>
    <property type="match status" value="1"/>
</dbReference>
<dbReference type="EC" id="3.1.4.3" evidence="3"/>
<evidence type="ECO:0000313" key="12">
    <source>
        <dbReference type="Proteomes" id="UP001592530"/>
    </source>
</evidence>
<protein>
    <recommendedName>
        <fullName evidence="3">phospholipase C</fullName>
        <ecNumber evidence="3">3.1.4.3</ecNumber>
    </recommendedName>
</protein>
<comment type="catalytic activity">
    <reaction evidence="7">
        <text>a 1,2-diacyl-sn-glycero-3-phosphocholine + H2O = phosphocholine + a 1,2-diacyl-sn-glycerol + H(+)</text>
        <dbReference type="Rhea" id="RHEA:10604"/>
        <dbReference type="ChEBI" id="CHEBI:15377"/>
        <dbReference type="ChEBI" id="CHEBI:15378"/>
        <dbReference type="ChEBI" id="CHEBI:17815"/>
        <dbReference type="ChEBI" id="CHEBI:57643"/>
        <dbReference type="ChEBI" id="CHEBI:295975"/>
        <dbReference type="EC" id="3.1.4.3"/>
    </reaction>
    <physiologicalReaction direction="left-to-right" evidence="7">
        <dbReference type="Rhea" id="RHEA:10605"/>
    </physiologicalReaction>
</comment>
<evidence type="ECO:0000256" key="4">
    <source>
        <dbReference type="ARBA" id="ARBA00022512"/>
    </source>
</evidence>
<dbReference type="Proteomes" id="UP001592530">
    <property type="component" value="Unassembled WGS sequence"/>
</dbReference>
<proteinExistence type="inferred from homology"/>
<keyword evidence="9" id="KW-0732">Signal</keyword>
<comment type="caution">
    <text evidence="11">The sequence shown here is derived from an EMBL/GenBank/DDBJ whole genome shotgun (WGS) entry which is preliminary data.</text>
</comment>
<keyword evidence="4" id="KW-0964">Secreted</keyword>
<dbReference type="PANTHER" id="PTHR31956">
    <property type="entry name" value="NON-SPECIFIC PHOSPHOLIPASE C4-RELATED"/>
    <property type="match status" value="1"/>
</dbReference>
<comment type="similarity">
    <text evidence="2">Belongs to the bacterial phospholipase C family.</text>
</comment>
<organism evidence="11 12">
    <name type="scientific">Streptacidiphilus alkalitolerans</name>
    <dbReference type="NCBI Taxonomy" id="3342712"/>
    <lineage>
        <taxon>Bacteria</taxon>
        <taxon>Bacillati</taxon>
        <taxon>Actinomycetota</taxon>
        <taxon>Actinomycetes</taxon>
        <taxon>Kitasatosporales</taxon>
        <taxon>Streptomycetaceae</taxon>
        <taxon>Streptacidiphilus</taxon>
    </lineage>
</organism>
<dbReference type="CDD" id="cd16014">
    <property type="entry name" value="PLC"/>
    <property type="match status" value="1"/>
</dbReference>
<keyword evidence="4" id="KW-0134">Cell wall</keyword>
<evidence type="ECO:0000313" key="11">
    <source>
        <dbReference type="EMBL" id="MFC1431848.1"/>
    </source>
</evidence>
<evidence type="ECO:0000256" key="9">
    <source>
        <dbReference type="SAM" id="SignalP"/>
    </source>
</evidence>
<accession>A0ABV6X1G8</accession>
<reference evidence="11 12" key="1">
    <citation type="submission" date="2024-09" db="EMBL/GenBank/DDBJ databases">
        <authorList>
            <person name="Lee S.D."/>
        </authorList>
    </citation>
    <scope>NUCLEOTIDE SEQUENCE [LARGE SCALE GENOMIC DNA]</scope>
    <source>
        <strain evidence="11 12">N1-3</strain>
    </source>
</reference>
<evidence type="ECO:0000256" key="7">
    <source>
        <dbReference type="ARBA" id="ARBA00048421"/>
    </source>
</evidence>
<comment type="subcellular location">
    <subcellularLocation>
        <location evidence="1">Secreted</location>
        <location evidence="1">Cell wall</location>
    </subcellularLocation>
</comment>
<evidence type="ECO:0000256" key="1">
    <source>
        <dbReference type="ARBA" id="ARBA00004191"/>
    </source>
</evidence>
<feature type="chain" id="PRO_5045455401" description="phospholipase C" evidence="9">
    <location>
        <begin position="31"/>
        <end position="674"/>
    </location>
</feature>
<evidence type="ECO:0000256" key="6">
    <source>
        <dbReference type="ARBA" id="ARBA00023026"/>
    </source>
</evidence>
<dbReference type="PANTHER" id="PTHR31956:SF1">
    <property type="entry name" value="NON-SPECIFIC PHOSPHOLIPASE C1"/>
    <property type="match status" value="1"/>
</dbReference>
<dbReference type="InterPro" id="IPR008475">
    <property type="entry name" value="PLipase_C_C"/>
</dbReference>
<keyword evidence="5" id="KW-0378">Hydrolase</keyword>
<evidence type="ECO:0000256" key="3">
    <source>
        <dbReference type="ARBA" id="ARBA00012018"/>
    </source>
</evidence>
<name>A0ABV6X1G8_9ACTN</name>
<evidence type="ECO:0000259" key="10">
    <source>
        <dbReference type="Pfam" id="PF05506"/>
    </source>
</evidence>
<dbReference type="InterPro" id="IPR017767">
    <property type="entry name" value="PC-PLC"/>
</dbReference>
<dbReference type="RefSeq" id="WP_380552935.1">
    <property type="nucleotide sequence ID" value="NZ_JBHEZY010000004.1"/>
</dbReference>
<feature type="domain" description="Bacterial phospholipase C C-terminal" evidence="10">
    <location>
        <begin position="492"/>
        <end position="579"/>
    </location>
</feature>
<dbReference type="NCBIfam" id="TIGR03396">
    <property type="entry name" value="PC_PLC"/>
    <property type="match status" value="1"/>
</dbReference>
<dbReference type="InterPro" id="IPR006311">
    <property type="entry name" value="TAT_signal"/>
</dbReference>
<feature type="region of interest" description="Disordered" evidence="8">
    <location>
        <begin position="472"/>
        <end position="502"/>
    </location>
</feature>
<evidence type="ECO:0000256" key="8">
    <source>
        <dbReference type="SAM" id="MobiDB-lite"/>
    </source>
</evidence>
<dbReference type="InterPro" id="IPR017850">
    <property type="entry name" value="Alkaline_phosphatase_core_sf"/>
</dbReference>
<dbReference type="EMBL" id="JBHEZY010000004">
    <property type="protein sequence ID" value="MFC1431848.1"/>
    <property type="molecule type" value="Genomic_DNA"/>
</dbReference>
<dbReference type="InterPro" id="IPR007312">
    <property type="entry name" value="Phosphoesterase"/>
</dbReference>
<sequence length="674" mass="73051">MTPVSRRAFVGTAAGAAAALGTGLPGAAAAAPRSAPASDAAAVEAASAKAAKGPADTKTVKDVKHVVVLMQENRSFDHYLGTLSGVRGFDDKRVLMLPGEQSVLRQPAASRSDGGYLLPYRMDTTKYNAQNAGDLPHDWASTHQAWNGGAWNKWTAAKGGASMGYFTRQDISYQYALSDAFTVADHYFCSMSGPTDPNRLYLWTGTAGPGTDGTTGPFTDNSIVTENPIADWTTYAERLEQAGVSWRVYHNPSLDDRYGDYDDNALSYFKQFHAFPADDPRYINAMTKFDLTAFDADCRAGTLPTVSWLVAPYLFCEHPSASPDYGADYVNTALQSLMSNPDVWRDTVFLVMYDENDGYFDHVVPPFPPAGTEDEFVDGQPIGLGPRVPLWAVSPWSRGGYVNSQVFDHTSVLRFLEQVTGVEEPNISAWRRAVCGDLTSCFDFTERDMTIPRLPDTKALVLAADAGAKLPPVPQPALGAQATPSQEPGTRPRRPLPYQPGADVVVDRGTGRVTCTMTSTGQEAFHYNVYPHLALPFAATPFTVLPQTSQDYLWEAAQTDGGYDFSVHGADGFLRRFQGTVVRDGQDDQGVPSVRLRIQEGGKSKLRLTLGNDGGTEVRFTVTPNDFGGTPVTSYVAAGDKADVVWPTNDGRYDITVSANTSARFAYRYAGTVQ</sequence>